<evidence type="ECO:0000259" key="1">
    <source>
        <dbReference type="Pfam" id="PF12697"/>
    </source>
</evidence>
<dbReference type="Pfam" id="PF12697">
    <property type="entry name" value="Abhydrolase_6"/>
    <property type="match status" value="1"/>
</dbReference>
<dbReference type="PANTHER" id="PTHR43433:SF5">
    <property type="entry name" value="AB HYDROLASE-1 DOMAIN-CONTAINING PROTEIN"/>
    <property type="match status" value="1"/>
</dbReference>
<dbReference type="AlphaFoldDB" id="A0A0G4GMN9"/>
<evidence type="ECO:0000313" key="2">
    <source>
        <dbReference type="EMBL" id="CEM31473.1"/>
    </source>
</evidence>
<dbReference type="InterPro" id="IPR050471">
    <property type="entry name" value="AB_hydrolase"/>
</dbReference>
<sequence length="347" mass="38066">MPKVTDVQQLDPGALPFSKKVLNSPTGQDKWDSAFLERKSQVKDQTFTLKDGREIGYAIDGDISSGIPVMAFHGGCMTKAYWLQKTSIEGVCLIMVDRAGYGGSSASPPKYTWKESVEDVVELADHLKIGKFIAVGHSMGAMLSTQLAAALPDRVVAVGLFGCGTDPLHEKCGKEVKKLIVFPMFHPRTGCCGCLMRGSLKGMGKQMKLMDFSTFLKAEQKSGPDRYAEFVADPFWVSATLWSLHQGMTNEVAMERMLGTKEKDCDFDLFWNKWHFDIASIKCPVFLVHGEGDHDVPLKVAQHNEQLIPGAKLEVIPGSSHTLVTGATPDFRVHLKKVIEASGLSSQ</sequence>
<gene>
    <name evidence="2" type="ORF">Cvel_22584</name>
</gene>
<name>A0A0G4GMN9_9ALVE</name>
<protein>
    <recommendedName>
        <fullName evidence="1">AB hydrolase-1 domain-containing protein</fullName>
    </recommendedName>
</protein>
<accession>A0A0G4GMN9</accession>
<proteinExistence type="predicted"/>
<feature type="domain" description="AB hydrolase-1" evidence="1">
    <location>
        <begin position="73"/>
        <end position="326"/>
    </location>
</feature>
<dbReference type="PANTHER" id="PTHR43433">
    <property type="entry name" value="HYDROLASE, ALPHA/BETA FOLD FAMILY PROTEIN"/>
    <property type="match status" value="1"/>
</dbReference>
<reference evidence="2" key="1">
    <citation type="submission" date="2014-11" db="EMBL/GenBank/DDBJ databases">
        <authorList>
            <person name="Otto D Thomas"/>
            <person name="Naeem Raeece"/>
        </authorList>
    </citation>
    <scope>NUCLEOTIDE SEQUENCE</scope>
</reference>
<dbReference type="InterPro" id="IPR029058">
    <property type="entry name" value="AB_hydrolase_fold"/>
</dbReference>
<dbReference type="VEuPathDB" id="CryptoDB:Cvel_22584"/>
<dbReference type="EMBL" id="CDMZ01001362">
    <property type="protein sequence ID" value="CEM31473.1"/>
    <property type="molecule type" value="Genomic_DNA"/>
</dbReference>
<dbReference type="Gene3D" id="3.40.50.1820">
    <property type="entry name" value="alpha/beta hydrolase"/>
    <property type="match status" value="1"/>
</dbReference>
<organism evidence="2">
    <name type="scientific">Chromera velia CCMP2878</name>
    <dbReference type="NCBI Taxonomy" id="1169474"/>
    <lineage>
        <taxon>Eukaryota</taxon>
        <taxon>Sar</taxon>
        <taxon>Alveolata</taxon>
        <taxon>Colpodellida</taxon>
        <taxon>Chromeraceae</taxon>
        <taxon>Chromera</taxon>
    </lineage>
</organism>
<dbReference type="InterPro" id="IPR000073">
    <property type="entry name" value="AB_hydrolase_1"/>
</dbReference>
<dbReference type="SUPFAM" id="SSF53474">
    <property type="entry name" value="alpha/beta-Hydrolases"/>
    <property type="match status" value="1"/>
</dbReference>